<feature type="compositionally biased region" description="Polar residues" evidence="1">
    <location>
        <begin position="91"/>
        <end position="102"/>
    </location>
</feature>
<accession>A0A4Y2S650</accession>
<evidence type="ECO:0000256" key="1">
    <source>
        <dbReference type="SAM" id="MobiDB-lite"/>
    </source>
</evidence>
<organism evidence="2 3">
    <name type="scientific">Araneus ventricosus</name>
    <name type="common">Orbweaver spider</name>
    <name type="synonym">Epeira ventricosa</name>
    <dbReference type="NCBI Taxonomy" id="182803"/>
    <lineage>
        <taxon>Eukaryota</taxon>
        <taxon>Metazoa</taxon>
        <taxon>Ecdysozoa</taxon>
        <taxon>Arthropoda</taxon>
        <taxon>Chelicerata</taxon>
        <taxon>Arachnida</taxon>
        <taxon>Araneae</taxon>
        <taxon>Araneomorphae</taxon>
        <taxon>Entelegynae</taxon>
        <taxon>Araneoidea</taxon>
        <taxon>Araneidae</taxon>
        <taxon>Araneus</taxon>
    </lineage>
</organism>
<sequence length="154" mass="16963">MGEISSESSSIMNLPLINIGIPPLRRTESSIEDCQISGKDTPIEKLLVNSHLPNSMLSHLQVPLNKEASNIIDRLKGRIATADKKKEGTETETQSNSSRVLSLPQTLEEANLHQLVDKPGQNEPVATRSQIKLSYAEAANQKNKIKKPTLLLYP</sequence>
<keyword evidence="3" id="KW-1185">Reference proteome</keyword>
<feature type="region of interest" description="Disordered" evidence="1">
    <location>
        <begin position="80"/>
        <end position="102"/>
    </location>
</feature>
<reference evidence="2 3" key="1">
    <citation type="journal article" date="2019" name="Sci. Rep.">
        <title>Orb-weaving spider Araneus ventricosus genome elucidates the spidroin gene catalogue.</title>
        <authorList>
            <person name="Kono N."/>
            <person name="Nakamura H."/>
            <person name="Ohtoshi R."/>
            <person name="Moran D.A.P."/>
            <person name="Shinohara A."/>
            <person name="Yoshida Y."/>
            <person name="Fujiwara M."/>
            <person name="Mori M."/>
            <person name="Tomita M."/>
            <person name="Arakawa K."/>
        </authorList>
    </citation>
    <scope>NUCLEOTIDE SEQUENCE [LARGE SCALE GENOMIC DNA]</scope>
</reference>
<protein>
    <submittedName>
        <fullName evidence="2">Uncharacterized protein</fullName>
    </submittedName>
</protein>
<dbReference type="AlphaFoldDB" id="A0A4Y2S650"/>
<feature type="compositionally biased region" description="Basic and acidic residues" evidence="1">
    <location>
        <begin position="80"/>
        <end position="89"/>
    </location>
</feature>
<comment type="caution">
    <text evidence="2">The sequence shown here is derived from an EMBL/GenBank/DDBJ whole genome shotgun (WGS) entry which is preliminary data.</text>
</comment>
<dbReference type="EMBL" id="BGPR01019735">
    <property type="protein sequence ID" value="GBN82789.1"/>
    <property type="molecule type" value="Genomic_DNA"/>
</dbReference>
<evidence type="ECO:0000313" key="3">
    <source>
        <dbReference type="Proteomes" id="UP000499080"/>
    </source>
</evidence>
<name>A0A4Y2S650_ARAVE</name>
<dbReference type="Proteomes" id="UP000499080">
    <property type="component" value="Unassembled WGS sequence"/>
</dbReference>
<proteinExistence type="predicted"/>
<evidence type="ECO:0000313" key="2">
    <source>
        <dbReference type="EMBL" id="GBN82789.1"/>
    </source>
</evidence>
<gene>
    <name evidence="2" type="ORF">AVEN_206961_1</name>
</gene>